<protein>
    <submittedName>
        <fullName evidence="1">Uncharacterized protein</fullName>
    </submittedName>
</protein>
<comment type="caution">
    <text evidence="1">The sequence shown here is derived from an EMBL/GenBank/DDBJ whole genome shotgun (WGS) entry which is preliminary data.</text>
</comment>
<name>A0ABV5BUT2_9BACL</name>
<keyword evidence="2" id="KW-1185">Reference proteome</keyword>
<proteinExistence type="predicted"/>
<dbReference type="RefSeq" id="WP_375518297.1">
    <property type="nucleotide sequence ID" value="NZ_JBHIRY010000001.1"/>
</dbReference>
<gene>
    <name evidence="1" type="ORF">ACE5LO_01430</name>
</gene>
<organism evidence="1 2">
    <name type="scientific">Paenibacillus medicaginis</name>
    <dbReference type="NCBI Taxonomy" id="1470560"/>
    <lineage>
        <taxon>Bacteria</taxon>
        <taxon>Bacillati</taxon>
        <taxon>Bacillota</taxon>
        <taxon>Bacilli</taxon>
        <taxon>Bacillales</taxon>
        <taxon>Paenibacillaceae</taxon>
        <taxon>Paenibacillus</taxon>
    </lineage>
</organism>
<sequence length="68" mass="8247">MFKIKLGIAEITWTWKVGTEAKVVRVLRERGRMAAIKYYKCDIKSRNVEWQTSRDYIDYLEEKYNIIK</sequence>
<reference evidence="1 2" key="1">
    <citation type="submission" date="2024-09" db="EMBL/GenBank/DDBJ databases">
        <title>Paenibacillus zeirhizospherea sp. nov., isolated from surface of the maize (Zea mays) roots in a horticulture field, Hungary.</title>
        <authorList>
            <person name="Marton D."/>
            <person name="Farkas M."/>
            <person name="Bedics A."/>
            <person name="Toth E."/>
            <person name="Tancsics A."/>
            <person name="Boka K."/>
            <person name="Marati G."/>
            <person name="Kriszt B."/>
            <person name="Cserhati M."/>
        </authorList>
    </citation>
    <scope>NUCLEOTIDE SEQUENCE [LARGE SCALE GENOMIC DNA]</scope>
    <source>
        <strain evidence="1 2">JCM 18446</strain>
    </source>
</reference>
<evidence type="ECO:0000313" key="2">
    <source>
        <dbReference type="Proteomes" id="UP001580430"/>
    </source>
</evidence>
<accession>A0ABV5BUT2</accession>
<evidence type="ECO:0000313" key="1">
    <source>
        <dbReference type="EMBL" id="MFB5759045.1"/>
    </source>
</evidence>
<dbReference type="Proteomes" id="UP001580430">
    <property type="component" value="Unassembled WGS sequence"/>
</dbReference>
<dbReference type="EMBL" id="JBHIRY010000001">
    <property type="protein sequence ID" value="MFB5759045.1"/>
    <property type="molecule type" value="Genomic_DNA"/>
</dbReference>